<evidence type="ECO:0000313" key="1">
    <source>
        <dbReference type="EMBL" id="CAB4954404.1"/>
    </source>
</evidence>
<reference evidence="1" key="1">
    <citation type="submission" date="2020-05" db="EMBL/GenBank/DDBJ databases">
        <authorList>
            <person name="Chiriac C."/>
            <person name="Salcher M."/>
            <person name="Ghai R."/>
            <person name="Kavagutti S V."/>
        </authorList>
    </citation>
    <scope>NUCLEOTIDE SEQUENCE</scope>
</reference>
<organism evidence="1">
    <name type="scientific">freshwater metagenome</name>
    <dbReference type="NCBI Taxonomy" id="449393"/>
    <lineage>
        <taxon>unclassified sequences</taxon>
        <taxon>metagenomes</taxon>
        <taxon>ecological metagenomes</taxon>
    </lineage>
</organism>
<dbReference type="AlphaFoldDB" id="A0A6J7KKM7"/>
<proteinExistence type="predicted"/>
<sequence length="70" mass="7197">MLFSGSVEKLAGASLLAPPGSAVPHGQTRCTSLSSDCRTTTAQMCIVVDVIALELKMTHWPISTGASPAP</sequence>
<name>A0A6J7KKM7_9ZZZZ</name>
<accession>A0A6J7KKM7</accession>
<protein>
    <submittedName>
        <fullName evidence="1">Unannotated protein</fullName>
    </submittedName>
</protein>
<dbReference type="EMBL" id="CAFBNF010000202">
    <property type="protein sequence ID" value="CAB4954404.1"/>
    <property type="molecule type" value="Genomic_DNA"/>
</dbReference>
<gene>
    <name evidence="1" type="ORF">UFOPK3773_01597</name>
</gene>